<feature type="region of interest" description="Disordered" evidence="6">
    <location>
        <begin position="614"/>
        <end position="642"/>
    </location>
</feature>
<dbReference type="FunFam" id="3.30.63.10:FF:000002">
    <property type="entry name" value="Guanylate kinase 1"/>
    <property type="match status" value="1"/>
</dbReference>
<dbReference type="InterPro" id="IPR020590">
    <property type="entry name" value="Guanylate_kinase_CS"/>
</dbReference>
<dbReference type="SUPFAM" id="SSF50156">
    <property type="entry name" value="PDZ domain-like"/>
    <property type="match status" value="1"/>
</dbReference>
<feature type="domain" description="SH3" evidence="7">
    <location>
        <begin position="1375"/>
        <end position="1446"/>
    </location>
</feature>
<dbReference type="Gene3D" id="1.10.287.650">
    <property type="entry name" value="L27 domain"/>
    <property type="match status" value="1"/>
</dbReference>
<dbReference type="Gene3D" id="1.20.1270.460">
    <property type="match status" value="1"/>
</dbReference>
<evidence type="ECO:0000256" key="6">
    <source>
        <dbReference type="SAM" id="MobiDB-lite"/>
    </source>
</evidence>
<evidence type="ECO:0000256" key="5">
    <source>
        <dbReference type="SAM" id="Coils"/>
    </source>
</evidence>
<feature type="compositionally biased region" description="Basic and acidic residues" evidence="6">
    <location>
        <begin position="114"/>
        <end position="137"/>
    </location>
</feature>
<accession>A0A226ENZ0</accession>
<keyword evidence="5" id="KW-0175">Coiled coil</keyword>
<dbReference type="Pfam" id="PF00625">
    <property type="entry name" value="Guanylate_kin"/>
    <property type="match status" value="1"/>
</dbReference>
<dbReference type="InterPro" id="IPR008144">
    <property type="entry name" value="Guanylate_kin-like_dom"/>
</dbReference>
<reference evidence="10 11" key="1">
    <citation type="submission" date="2015-12" db="EMBL/GenBank/DDBJ databases">
        <title>The genome of Folsomia candida.</title>
        <authorList>
            <person name="Faddeeva A."/>
            <person name="Derks M.F."/>
            <person name="Anvar Y."/>
            <person name="Smit S."/>
            <person name="Van Straalen N."/>
            <person name="Roelofs D."/>
        </authorList>
    </citation>
    <scope>NUCLEOTIDE SEQUENCE [LARGE SCALE GENOMIC DNA]</scope>
    <source>
        <strain evidence="10 11">VU population</strain>
        <tissue evidence="10">Whole body</tissue>
    </source>
</reference>
<evidence type="ECO:0008006" key="12">
    <source>
        <dbReference type="Google" id="ProtNLM"/>
    </source>
</evidence>
<dbReference type="Gene3D" id="3.40.50.300">
    <property type="entry name" value="P-loop containing nucleotide triphosphate hydrolases"/>
    <property type="match status" value="1"/>
</dbReference>
<feature type="region of interest" description="Disordered" evidence="6">
    <location>
        <begin position="962"/>
        <end position="1000"/>
    </location>
</feature>
<feature type="region of interest" description="Disordered" evidence="6">
    <location>
        <begin position="741"/>
        <end position="880"/>
    </location>
</feature>
<dbReference type="SMART" id="SM00072">
    <property type="entry name" value="GuKc"/>
    <property type="match status" value="1"/>
</dbReference>
<dbReference type="PROSITE" id="PS00856">
    <property type="entry name" value="GUANYLATE_KINASE_1"/>
    <property type="match status" value="1"/>
</dbReference>
<dbReference type="Gene3D" id="2.30.30.40">
    <property type="entry name" value="SH3 Domains"/>
    <property type="match status" value="1"/>
</dbReference>
<keyword evidence="3" id="KW-0677">Repeat</keyword>
<organism evidence="10 11">
    <name type="scientific">Folsomia candida</name>
    <name type="common">Springtail</name>
    <dbReference type="NCBI Taxonomy" id="158441"/>
    <lineage>
        <taxon>Eukaryota</taxon>
        <taxon>Metazoa</taxon>
        <taxon>Ecdysozoa</taxon>
        <taxon>Arthropoda</taxon>
        <taxon>Hexapoda</taxon>
        <taxon>Collembola</taxon>
        <taxon>Entomobryomorpha</taxon>
        <taxon>Isotomoidea</taxon>
        <taxon>Isotomidae</taxon>
        <taxon>Proisotominae</taxon>
        <taxon>Folsomia</taxon>
    </lineage>
</organism>
<feature type="compositionally biased region" description="Pro residues" evidence="6">
    <location>
        <begin position="248"/>
        <end position="262"/>
    </location>
</feature>
<dbReference type="Pfam" id="PF00595">
    <property type="entry name" value="PDZ"/>
    <property type="match status" value="1"/>
</dbReference>
<dbReference type="InterPro" id="IPR036028">
    <property type="entry name" value="SH3-like_dom_sf"/>
</dbReference>
<feature type="region of interest" description="Disordered" evidence="6">
    <location>
        <begin position="546"/>
        <end position="567"/>
    </location>
</feature>
<feature type="compositionally biased region" description="Low complexity" evidence="6">
    <location>
        <begin position="741"/>
        <end position="752"/>
    </location>
</feature>
<dbReference type="SMART" id="SM00326">
    <property type="entry name" value="SH3"/>
    <property type="match status" value="1"/>
</dbReference>
<feature type="coiled-coil region" evidence="5">
    <location>
        <begin position="1025"/>
        <end position="1056"/>
    </location>
</feature>
<feature type="compositionally biased region" description="Polar residues" evidence="6">
    <location>
        <begin position="926"/>
        <end position="938"/>
    </location>
</feature>
<comment type="caution">
    <text evidence="10">The sequence shown here is derived from an EMBL/GenBank/DDBJ whole genome shotgun (WGS) entry which is preliminary data.</text>
</comment>
<dbReference type="SUPFAM" id="SSF52540">
    <property type="entry name" value="P-loop containing nucleoside triphosphate hydrolases"/>
    <property type="match status" value="1"/>
</dbReference>
<sequence length="1710" mass="188182">MSCCCSRKKVHAQNDDASSDGDDGGFYKPAKEDNDSNNESQQPFDDAPTLKPNPVEPSSLDNRPRCRPNQSALKDGDDKAKLKSMSALQPHHGDVPLSPVVIGGCTGDESQLEIGRKEGKSDGIRDTFDSSVLTDKDRARAKKALGDQEDDECASSISSRSLSSILNQFPDSEARQPLLFGDEEDDEEVDTTVIHQSRTEHFANAFDNNYNEGDGMDLTPRASPVVVLTRRSIIMRSNSSVHSTSPDASPPPPPLPFSPPPDSSESEFSLSPSSSRSVSVVSRGRLDKKMHTCFDRKMNMDGGGYSLSLVDMSGIRYADSASSCCSDIEYQNNTSRESSGCRDPNYFQADFDSSTMTNRSIPIFRPRPRPCISADASTSTCPELLLETGTLSCANIKDDEGQGDCHSRSTTPTPPPPHPPTMGAKISAIKITLKQPSYFNSADDVICRRKGFQRQEEPSFQSYPQLPSCSYRATTTINNFNSNKAKPRNDYEDEDDASLVSSSRSIANPFQPRLQSIEEFPTHRGMRDRTQSEGIFPVVTSKARLATNNRNKLQKSDQPGRLLPTTGQADCVTQHSQTDPVADPLLTPLIVHSESDLETTDSSWLALSSLGDSNYKRSRRDEDKCYKDDPEKYSPSSSPNLSQLSYDELCGIKSEGRPALDLASQSNVQDAFVIAVEQQARERLEKLSALKRIKPVDMTKLSHQLSEVPSGGDTSELNGLIEAATGSPIYVTSASELSSSSQSALHRTAAGSTTGGGGGGGDNISDRSPLRSVDGNNVTVVGVNSTSSSSNHHLLPATTSTTAAEGDDDEENVLTTRAQVRKALPNGQYPDTARKSSSRDSINSSGKTSGGSRESIDVEGAKSSSSRGRGGKLNSSRESVADPAQYANMINMVEWDNNGPHREMAVDVPESFVPRNKTPPRYPPNKASTLNASNNNNKPALTKTVSSGGGVAVMSSDGVGVRGNGTLTGQNGATKPVPPPRIGDNKETGSWSSVNNNNTQIPYVHPRTIVSPSKTGTAIAATTPSRDEAERIRKYQEELKKRREQEEQHAKEQEFLRTSIRGSKKLQALESGREESPVSGFVNDAYDDVDEDRIPYPHPRFDASTSLQKPVGLTDLVASLHRVQQTLKKNGLHLDETVSAVGTLMQTPEFQQILAVHNKVQDVWCFNAPPTPFSAHAHQLVQEVSGSLYNCSVPESVELTEILSRVDLEGVLYSHDKIAERERLLMTNDSATGESVDADPVVISSSIIPVVPQTSLINPPKPSVRPFVSEPQPDDRIKVVRIEKTQDPLGATVRNQCLHGSNDLDAVVIGRIVKGGAAERSGLLHEGDEILEVNGLEMRGKGVNEVCEILSRLTGTLTFLIVPTQSPPTIQQRRDVLIHVRAHFDYDPEDDQYLPCRELGIAFSKGDVLHVINQDDPSWWQAHREGEEDQALAGLIPSKSFQEQRCTLQQQLLGETETREKSRKGTLLCAKSQKKKKKKIPYSSAFNDDFDAEEIPTYEEVSLYYPRTSFKRPVVLIGPPNIGRHELRQRLMQESERFAAAVPHTSRTKKDGEIDGQDYHFISRAQFESDILGRKFVEHGEFEKAYYGTSLDAIRSVVNLGKICVLNLHPQSLKMLRNSDLRPYIVFVAPPPLERLKQMRIARGEAYKEEELIDIIEKAREMDEKYGHYFDLVIINNEIERTYHELLQRINYTEREPQWVPAFWEVKVGS</sequence>
<dbReference type="PROSITE" id="PS50002">
    <property type="entry name" value="SH3"/>
    <property type="match status" value="1"/>
</dbReference>
<evidence type="ECO:0000256" key="2">
    <source>
        <dbReference type="ARBA" id="ARBA00022443"/>
    </source>
</evidence>
<feature type="domain" description="Guanylate kinase-like" evidence="8">
    <location>
        <begin position="1511"/>
        <end position="1691"/>
    </location>
</feature>
<dbReference type="InterPro" id="IPR001478">
    <property type="entry name" value="PDZ"/>
</dbReference>
<feature type="compositionally biased region" description="Low complexity" evidence="6">
    <location>
        <begin position="863"/>
        <end position="877"/>
    </location>
</feature>
<dbReference type="FunFam" id="2.30.42.10:FF:000088">
    <property type="entry name" value="MAGUK p55 subfamily member 5"/>
    <property type="match status" value="1"/>
</dbReference>
<feature type="region of interest" description="Disordered" evidence="6">
    <location>
        <begin position="401"/>
        <end position="421"/>
    </location>
</feature>
<dbReference type="GO" id="GO:0005886">
    <property type="term" value="C:plasma membrane"/>
    <property type="evidence" value="ECO:0007669"/>
    <property type="project" value="UniProtKB-ARBA"/>
</dbReference>
<evidence type="ECO:0000256" key="4">
    <source>
        <dbReference type="PROSITE-ProRule" id="PRU00192"/>
    </source>
</evidence>
<dbReference type="InterPro" id="IPR001452">
    <property type="entry name" value="SH3_domain"/>
</dbReference>
<protein>
    <recommendedName>
        <fullName evidence="12">MAGUK p55 subfamily member 5</fullName>
    </recommendedName>
</protein>
<feature type="compositionally biased region" description="Polar residues" evidence="6">
    <location>
        <begin position="988"/>
        <end position="1000"/>
    </location>
</feature>
<keyword evidence="2 4" id="KW-0728">SH3 domain</keyword>
<feature type="region of interest" description="Disordered" evidence="6">
    <location>
        <begin position="1"/>
        <end position="137"/>
    </location>
</feature>
<gene>
    <name evidence="10" type="ORF">Fcan01_05944</name>
</gene>
<feature type="region of interest" description="Disordered" evidence="6">
    <location>
        <begin position="479"/>
        <end position="500"/>
    </location>
</feature>
<dbReference type="SUPFAM" id="SSF50044">
    <property type="entry name" value="SH3-domain"/>
    <property type="match status" value="1"/>
</dbReference>
<dbReference type="PROSITE" id="PS50106">
    <property type="entry name" value="PDZ"/>
    <property type="match status" value="1"/>
</dbReference>
<dbReference type="Proteomes" id="UP000198287">
    <property type="component" value="Unassembled WGS sequence"/>
</dbReference>
<dbReference type="InterPro" id="IPR036034">
    <property type="entry name" value="PDZ_sf"/>
</dbReference>
<dbReference type="InterPro" id="IPR035601">
    <property type="entry name" value="MPP5_SH3"/>
</dbReference>
<dbReference type="OMA" id="PCHELGI"/>
<feature type="compositionally biased region" description="Basic residues" evidence="6">
    <location>
        <begin position="1"/>
        <end position="11"/>
    </location>
</feature>
<feature type="compositionally biased region" description="Low complexity" evidence="6">
    <location>
        <begin position="772"/>
        <end position="791"/>
    </location>
</feature>
<dbReference type="FunFam" id="3.40.50.300:FF:000469">
    <property type="entry name" value="MAGUK p55 subfamily member 5"/>
    <property type="match status" value="1"/>
</dbReference>
<feature type="region of interest" description="Disordered" evidence="6">
    <location>
        <begin position="237"/>
        <end position="283"/>
    </location>
</feature>
<evidence type="ECO:0000256" key="1">
    <source>
        <dbReference type="ARBA" id="ARBA00007014"/>
    </source>
</evidence>
<dbReference type="InterPro" id="IPR008145">
    <property type="entry name" value="GK/Ca_channel_bsu"/>
</dbReference>
<dbReference type="InterPro" id="IPR027417">
    <property type="entry name" value="P-loop_NTPase"/>
</dbReference>
<dbReference type="PROSITE" id="PS50052">
    <property type="entry name" value="GUANYLATE_KINASE_2"/>
    <property type="match status" value="1"/>
</dbReference>
<dbReference type="STRING" id="158441.A0A226ENZ0"/>
<dbReference type="GO" id="GO:0005911">
    <property type="term" value="C:cell-cell junction"/>
    <property type="evidence" value="ECO:0007669"/>
    <property type="project" value="UniProtKB-ARBA"/>
</dbReference>
<evidence type="ECO:0000313" key="10">
    <source>
        <dbReference type="EMBL" id="OXA58928.1"/>
    </source>
</evidence>
<feature type="compositionally biased region" description="Low complexity" evidence="6">
    <location>
        <begin position="266"/>
        <end position="283"/>
    </location>
</feature>
<proteinExistence type="inferred from homology"/>
<dbReference type="CDD" id="cd00071">
    <property type="entry name" value="GMPK"/>
    <property type="match status" value="1"/>
</dbReference>
<feature type="compositionally biased region" description="Gly residues" evidence="6">
    <location>
        <begin position="753"/>
        <end position="762"/>
    </location>
</feature>
<keyword evidence="11" id="KW-1185">Reference proteome</keyword>
<dbReference type="SMART" id="SM00228">
    <property type="entry name" value="PDZ"/>
    <property type="match status" value="1"/>
</dbReference>
<dbReference type="Pfam" id="PF07653">
    <property type="entry name" value="SH3_2"/>
    <property type="match status" value="1"/>
</dbReference>
<dbReference type="PANTHER" id="PTHR23122">
    <property type="entry name" value="MEMBRANE-ASSOCIATED GUANYLATE KINASE MAGUK"/>
    <property type="match status" value="1"/>
</dbReference>
<dbReference type="OrthoDB" id="43580at2759"/>
<feature type="compositionally biased region" description="Basic and acidic residues" evidence="6">
    <location>
        <begin position="619"/>
        <end position="632"/>
    </location>
</feature>
<dbReference type="CDD" id="cd12036">
    <property type="entry name" value="SH3_MPP5"/>
    <property type="match status" value="1"/>
</dbReference>
<dbReference type="EMBL" id="LNIX01000002">
    <property type="protein sequence ID" value="OXA58928.1"/>
    <property type="molecule type" value="Genomic_DNA"/>
</dbReference>
<dbReference type="InterPro" id="IPR050716">
    <property type="entry name" value="MAGUK"/>
</dbReference>
<dbReference type="Gene3D" id="2.30.42.10">
    <property type="match status" value="1"/>
</dbReference>
<name>A0A226ENZ0_FOLCA</name>
<evidence type="ECO:0000256" key="3">
    <source>
        <dbReference type="ARBA" id="ARBA00022737"/>
    </source>
</evidence>
<evidence type="ECO:0000259" key="7">
    <source>
        <dbReference type="PROSITE" id="PS50002"/>
    </source>
</evidence>
<evidence type="ECO:0000313" key="11">
    <source>
        <dbReference type="Proteomes" id="UP000198287"/>
    </source>
</evidence>
<feature type="domain" description="PDZ" evidence="9">
    <location>
        <begin position="1279"/>
        <end position="1365"/>
    </location>
</feature>
<evidence type="ECO:0000259" key="8">
    <source>
        <dbReference type="PROSITE" id="PS50052"/>
    </source>
</evidence>
<comment type="similarity">
    <text evidence="1">Belongs to the MAGUK family.</text>
</comment>
<dbReference type="CDD" id="cd06798">
    <property type="entry name" value="PDZ_MPP5-like"/>
    <property type="match status" value="1"/>
</dbReference>
<feature type="region of interest" description="Disordered" evidence="6">
    <location>
        <begin position="912"/>
        <end position="938"/>
    </location>
</feature>
<evidence type="ECO:0000259" key="9">
    <source>
        <dbReference type="PROSITE" id="PS50106"/>
    </source>
</evidence>